<evidence type="ECO:0000313" key="5">
    <source>
        <dbReference type="Proteomes" id="UP001597387"/>
    </source>
</evidence>
<feature type="domain" description="DUF4329" evidence="2">
    <location>
        <begin position="873"/>
        <end position="986"/>
    </location>
</feature>
<feature type="compositionally biased region" description="Polar residues" evidence="1">
    <location>
        <begin position="983"/>
        <end position="996"/>
    </location>
</feature>
<dbReference type="InterPro" id="IPR045619">
    <property type="entry name" value="DUF6443"/>
</dbReference>
<evidence type="ECO:0000259" key="2">
    <source>
        <dbReference type="Pfam" id="PF14220"/>
    </source>
</evidence>
<evidence type="ECO:0000259" key="3">
    <source>
        <dbReference type="Pfam" id="PF20041"/>
    </source>
</evidence>
<dbReference type="NCBIfam" id="TIGR03696">
    <property type="entry name" value="Rhs_assc_core"/>
    <property type="match status" value="1"/>
</dbReference>
<name>A0ABW4ZK28_9SPHI</name>
<dbReference type="InterPro" id="IPR050708">
    <property type="entry name" value="T6SS_VgrG/RHS"/>
</dbReference>
<dbReference type="EMBL" id="JBHUHZ010000001">
    <property type="protein sequence ID" value="MFD2162275.1"/>
    <property type="molecule type" value="Genomic_DNA"/>
</dbReference>
<comment type="caution">
    <text evidence="4">The sequence shown here is derived from an EMBL/GenBank/DDBJ whole genome shotgun (WGS) entry which is preliminary data.</text>
</comment>
<feature type="region of interest" description="Disordered" evidence="1">
    <location>
        <begin position="932"/>
        <end position="1047"/>
    </location>
</feature>
<evidence type="ECO:0000256" key="1">
    <source>
        <dbReference type="SAM" id="MobiDB-lite"/>
    </source>
</evidence>
<dbReference type="Gene3D" id="2.180.10.10">
    <property type="entry name" value="RHS repeat-associated core"/>
    <property type="match status" value="1"/>
</dbReference>
<evidence type="ECO:0000313" key="4">
    <source>
        <dbReference type="EMBL" id="MFD2162275.1"/>
    </source>
</evidence>
<reference evidence="5" key="1">
    <citation type="journal article" date="2019" name="Int. J. Syst. Evol. Microbiol.">
        <title>The Global Catalogue of Microorganisms (GCM) 10K type strain sequencing project: providing services to taxonomists for standard genome sequencing and annotation.</title>
        <authorList>
            <consortium name="The Broad Institute Genomics Platform"/>
            <consortium name="The Broad Institute Genome Sequencing Center for Infectious Disease"/>
            <person name="Wu L."/>
            <person name="Ma J."/>
        </authorList>
    </citation>
    <scope>NUCLEOTIDE SEQUENCE [LARGE SCALE GENOMIC DNA]</scope>
    <source>
        <strain evidence="5">KCTC 42217</strain>
    </source>
</reference>
<dbReference type="InterPro" id="IPR025479">
    <property type="entry name" value="DUF4329"/>
</dbReference>
<organism evidence="4 5">
    <name type="scientific">Paradesertivirga mongoliensis</name>
    <dbReference type="NCBI Taxonomy" id="2100740"/>
    <lineage>
        <taxon>Bacteria</taxon>
        <taxon>Pseudomonadati</taxon>
        <taxon>Bacteroidota</taxon>
        <taxon>Sphingobacteriia</taxon>
        <taxon>Sphingobacteriales</taxon>
        <taxon>Sphingobacteriaceae</taxon>
        <taxon>Paradesertivirga</taxon>
    </lineage>
</organism>
<proteinExistence type="predicted"/>
<feature type="domain" description="DUF6443" evidence="3">
    <location>
        <begin position="34"/>
        <end position="179"/>
    </location>
</feature>
<dbReference type="InterPro" id="IPR022385">
    <property type="entry name" value="Rhs_assc_core"/>
</dbReference>
<keyword evidence="5" id="KW-1185">Reference proteome</keyword>
<feature type="compositionally biased region" description="Basic and acidic residues" evidence="1">
    <location>
        <begin position="934"/>
        <end position="961"/>
    </location>
</feature>
<protein>
    <submittedName>
        <fullName evidence="4">DUF6443 domain-containing protein</fullName>
    </submittedName>
</protein>
<sequence length="1047" mass="116204">MKKLIGVLLLTLGTGVTLYGQTSSLSGDKNYVVTYSPRVGFTTPSQLSNRPANEVNQTVQYFDGLGRPMQTVQTFASPTNKDIVQPVEYDSYGREAKKYLPYAEGSSYGAYKSNAITSQNAFYNSGSTYGVITIPSAGGITPSFAETKFELSPLNRVIEQGAPGDAWQLSNGHTVKMEYGSNASSEVYLWTISTGGGASCTNSFYGANQLYKTVSKDENWTSGKAGTIEEFKDKEGKVVLKRIWESETVSLSTYYVYDDFGNLKYVIPPAVSATSFTEGSTDDPFNQFIYAYHYDHRNRVEKKKLPGKGWEELMYNTLDQVVLSRDAIQQSQNKWLYTKYDAFGRVISTGVFTTTDIRSTLQTQIDAAPKWEIRSSGSEYPGTAFPTTGITPLTVNYYDSAIPGASSLPAQVTVTNRLKDLLTGSKVYTVDGSASYLTANYYNEEGRLIESVSQNHKSGIDRIVNTYNNITGELMSSHRTHNILGSGNTTVATGYTYDHVGRKKQTTQSINGATPIVLSELSYSETGQLKDKALHNGIQSTGYTYNERGWLRTQNSGKFNLDLRYNTPDTGTPQYNGNIAQQFYSGDHSGSKSIYYGYDKLNRLENAVSTAGTLNESLSYDKMGNIQSLTRGGQSYSTLSYTYHNSGQSNQLASVSGTGFATRNYLYDANGNATSDGKTKTIEYNLLNLPSAIKQSGTTIASYNYTASGVKLSNTGSDGIWDYINGIIYKNSQIEFIQTEEGKAVRSGSAYNYVYNLKDHLGNVRVSIDQYNSQARVVQEDEYYSFGLQKALYNFSNNNRYLYNGKEKQVDLEDQYDYGARFYDPVIARWTTIDPLAEKMRRWSPYNYCFNNPMRFIDPDGMKPGDLFKTVDRAARDFGKTFNDNSIREGQEYGSTIYVVNKNGKTYYTYTNPNKGGNDAVTCSTAPDGTKPVADIHSHGKYEKGYDNNHFSPTDKNDNDKTGLTGYLTSPDGALQKYDPKTGKTSVLSTDLSSDPNDPDRKNTISPTEKPLTLKPLSEIKIPENIAKQDNTRVAPVIKRKEDEQND</sequence>
<gene>
    <name evidence="4" type="ORF">ACFSJU_07710</name>
</gene>
<dbReference type="Pfam" id="PF20041">
    <property type="entry name" value="DUF6443"/>
    <property type="match status" value="1"/>
</dbReference>
<dbReference type="Pfam" id="PF14220">
    <property type="entry name" value="DUF4329"/>
    <property type="match status" value="1"/>
</dbReference>
<dbReference type="PANTHER" id="PTHR32305">
    <property type="match status" value="1"/>
</dbReference>
<accession>A0ABW4ZK28</accession>
<dbReference type="PANTHER" id="PTHR32305:SF15">
    <property type="entry name" value="PROTEIN RHSA-RELATED"/>
    <property type="match status" value="1"/>
</dbReference>
<dbReference type="RefSeq" id="WP_255903940.1">
    <property type="nucleotide sequence ID" value="NZ_JAFMZO010000003.1"/>
</dbReference>
<dbReference type="Proteomes" id="UP001597387">
    <property type="component" value="Unassembled WGS sequence"/>
</dbReference>